<keyword evidence="1" id="KW-0472">Membrane</keyword>
<evidence type="ECO:0000259" key="2">
    <source>
        <dbReference type="Pfam" id="PF01569"/>
    </source>
</evidence>
<evidence type="ECO:0000313" key="3">
    <source>
        <dbReference type="EMBL" id="SCB18404.1"/>
    </source>
</evidence>
<keyword evidence="1" id="KW-0812">Transmembrane</keyword>
<name>A0A1C3USJ7_9HYPH</name>
<dbReference type="Proteomes" id="UP000186228">
    <property type="component" value="Unassembled WGS sequence"/>
</dbReference>
<evidence type="ECO:0000256" key="1">
    <source>
        <dbReference type="SAM" id="Phobius"/>
    </source>
</evidence>
<dbReference type="EMBL" id="FMAC01000003">
    <property type="protein sequence ID" value="SCB18404.1"/>
    <property type="molecule type" value="Genomic_DNA"/>
</dbReference>
<dbReference type="InterPro" id="IPR036938">
    <property type="entry name" value="PAP2/HPO_sf"/>
</dbReference>
<proteinExistence type="predicted"/>
<feature type="transmembrane region" description="Helical" evidence="1">
    <location>
        <begin position="20"/>
        <end position="39"/>
    </location>
</feature>
<dbReference type="Gene3D" id="1.20.144.10">
    <property type="entry name" value="Phosphatidic acid phosphatase type 2/haloperoxidase"/>
    <property type="match status" value="1"/>
</dbReference>
<dbReference type="STRING" id="52131.GA0061100_10399"/>
<accession>A0A1C3USJ7</accession>
<gene>
    <name evidence="3" type="ORF">GA0061100_10399</name>
</gene>
<dbReference type="Pfam" id="PF01569">
    <property type="entry name" value="PAP2"/>
    <property type="match status" value="1"/>
</dbReference>
<dbReference type="InterPro" id="IPR000326">
    <property type="entry name" value="PAP2/HPO"/>
</dbReference>
<evidence type="ECO:0000313" key="4">
    <source>
        <dbReference type="Proteomes" id="UP000186228"/>
    </source>
</evidence>
<dbReference type="SUPFAM" id="SSF48317">
    <property type="entry name" value="Acid phosphatase/Vanadium-dependent haloperoxidase"/>
    <property type="match status" value="1"/>
</dbReference>
<reference evidence="4" key="1">
    <citation type="submission" date="2016-08" db="EMBL/GenBank/DDBJ databases">
        <authorList>
            <person name="Varghese N."/>
            <person name="Submissions Spin"/>
        </authorList>
    </citation>
    <scope>NUCLEOTIDE SEQUENCE [LARGE SCALE GENOMIC DNA]</scope>
    <source>
        <strain evidence="4">CCBAU 57015</strain>
    </source>
</reference>
<keyword evidence="4" id="KW-1185">Reference proteome</keyword>
<protein>
    <submittedName>
        <fullName evidence="3">PAP2 superfamily protein</fullName>
    </submittedName>
</protein>
<sequence>MLVPCLLFVAFNRVIFGAHFLSDVMLGWLLTMFAMAMIWRRIETNSRLIDRYVTRLMFR</sequence>
<feature type="domain" description="Phosphatidic acid phosphatase type 2/haloperoxidase" evidence="2">
    <location>
        <begin position="4"/>
        <end position="45"/>
    </location>
</feature>
<dbReference type="AlphaFoldDB" id="A0A1C3USJ7"/>
<organism evidence="3 4">
    <name type="scientific">Rhizobium hainanense</name>
    <dbReference type="NCBI Taxonomy" id="52131"/>
    <lineage>
        <taxon>Bacteria</taxon>
        <taxon>Pseudomonadati</taxon>
        <taxon>Pseudomonadota</taxon>
        <taxon>Alphaproteobacteria</taxon>
        <taxon>Hyphomicrobiales</taxon>
        <taxon>Rhizobiaceae</taxon>
        <taxon>Rhizobium/Agrobacterium group</taxon>
        <taxon>Rhizobium</taxon>
    </lineage>
</organism>
<keyword evidence="1" id="KW-1133">Transmembrane helix</keyword>